<evidence type="ECO:0000313" key="1">
    <source>
        <dbReference type="EMBL" id="CCO37019.1"/>
    </source>
</evidence>
<reference evidence="1 2" key="1">
    <citation type="journal article" date="2013" name="J. Biotechnol.">
        <title>Establishment and interpretation of the genome sequence of the phytopathogenic fungus Rhizoctonia solani AG1-IB isolate 7/3/14.</title>
        <authorList>
            <person name="Wibberg D.W."/>
            <person name="Jelonek L.J."/>
            <person name="Rupp O.R."/>
            <person name="Hennig M.H."/>
            <person name="Eikmeyer F.E."/>
            <person name="Goesmann A.G."/>
            <person name="Hartmann A.H."/>
            <person name="Borriss R.B."/>
            <person name="Grosch R.G."/>
            <person name="Puehler A.P."/>
            <person name="Schlueter A.S."/>
        </authorList>
    </citation>
    <scope>NUCLEOTIDE SEQUENCE [LARGE SCALE GENOMIC DNA]</scope>
    <source>
        <strain evidence="2">AG1-IB / isolate 7/3/14</strain>
    </source>
</reference>
<name>M5CCK4_THACB</name>
<keyword evidence="1" id="KW-0489">Methyltransferase</keyword>
<dbReference type="EC" id="2.1.1.79" evidence="1"/>
<dbReference type="InterPro" id="IPR050723">
    <property type="entry name" value="CFA/CMAS"/>
</dbReference>
<gene>
    <name evidence="1" type="primary">CFS3.2</name>
    <name evidence="1" type="ORF">BN14_11169</name>
</gene>
<evidence type="ECO:0000313" key="2">
    <source>
        <dbReference type="Proteomes" id="UP000012065"/>
    </source>
</evidence>
<dbReference type="GO" id="GO:0008825">
    <property type="term" value="F:cyclopropane-fatty-acyl-phospholipid synthase activity"/>
    <property type="evidence" value="ECO:0007669"/>
    <property type="project" value="UniProtKB-EC"/>
</dbReference>
<dbReference type="GO" id="GO:0032259">
    <property type="term" value="P:methylation"/>
    <property type="evidence" value="ECO:0007669"/>
    <property type="project" value="UniProtKB-KW"/>
</dbReference>
<dbReference type="InterPro" id="IPR029063">
    <property type="entry name" value="SAM-dependent_MTases_sf"/>
</dbReference>
<dbReference type="EMBL" id="CAOJ01016664">
    <property type="protein sequence ID" value="CCO37019.1"/>
    <property type="molecule type" value="Genomic_DNA"/>
</dbReference>
<dbReference type="PANTHER" id="PTHR43667">
    <property type="entry name" value="CYCLOPROPANE-FATTY-ACYL-PHOSPHOLIPID SYNTHASE"/>
    <property type="match status" value="1"/>
</dbReference>
<dbReference type="Proteomes" id="UP000012065">
    <property type="component" value="Unassembled WGS sequence"/>
</dbReference>
<dbReference type="SUPFAM" id="SSF53335">
    <property type="entry name" value="S-adenosyl-L-methionine-dependent methyltransferases"/>
    <property type="match status" value="1"/>
</dbReference>
<dbReference type="CDD" id="cd22191">
    <property type="entry name" value="DPBB_RlpA_EXP_N-like"/>
    <property type="match status" value="1"/>
</dbReference>
<dbReference type="InterPro" id="IPR036908">
    <property type="entry name" value="RlpA-like_sf"/>
</dbReference>
<dbReference type="HOGENOM" id="CLU_716078_0_0_1"/>
<dbReference type="Pfam" id="PF02353">
    <property type="entry name" value="CMAS"/>
    <property type="match status" value="1"/>
</dbReference>
<comment type="caution">
    <text evidence="1">The sequence shown here is derived from an EMBL/GenBank/DDBJ whole genome shotgun (WGS) entry which is preliminary data.</text>
</comment>
<dbReference type="Gene3D" id="3.40.50.150">
    <property type="entry name" value="Vaccinia Virus protein VP39"/>
    <property type="match status" value="1"/>
</dbReference>
<accession>M5CCK4</accession>
<sequence length="386" mass="43539">MIKLQHLVQKLKIPETSDKVIRVLEIGSGWGALAILLTQNYPFVEVDSLTLSSEQKSLAEERIRAAGVESRVRIWLMDYRCVPESWAGLFDRFVSVEMIEAVGREFLTEYWAIVERCMKTDNSVGVVQVITIPEPLFPGGHLPTVTALVDTLAQGGKSKLIIDSISNIGPHYARTLREWRRRFLARFDSDIIPSLKREYPNVFDESARGRQEIEVFKRKWVYYYCYCEVGFTTRTLGDHIITFSSAMKGLLTVVAIATLSSIGGASASSNYREKRITHTGQLTWYDPISGNDGCGYKVPNGAPGVHVSPTYWRGGQNCGQWVQLNVNGKQSYGIVTGECKTCPPEGIDIKPWHFTEFAHTDVGLLLCSWKFMNKNWEPKDLPECEE</sequence>
<dbReference type="Gene3D" id="2.40.40.10">
    <property type="entry name" value="RlpA-like domain"/>
    <property type="match status" value="1"/>
</dbReference>
<dbReference type="AlphaFoldDB" id="M5CCK4"/>
<organism evidence="1 2">
    <name type="scientific">Thanatephorus cucumeris (strain AG1-IB / isolate 7/3/14)</name>
    <name type="common">Lettuce bottom rot fungus</name>
    <name type="synonym">Rhizoctonia solani</name>
    <dbReference type="NCBI Taxonomy" id="1108050"/>
    <lineage>
        <taxon>Eukaryota</taxon>
        <taxon>Fungi</taxon>
        <taxon>Dikarya</taxon>
        <taxon>Basidiomycota</taxon>
        <taxon>Agaricomycotina</taxon>
        <taxon>Agaricomycetes</taxon>
        <taxon>Cantharellales</taxon>
        <taxon>Ceratobasidiaceae</taxon>
        <taxon>Rhizoctonia</taxon>
        <taxon>Rhizoctonia solani AG-1</taxon>
    </lineage>
</organism>
<dbReference type="PANTHER" id="PTHR43667:SF2">
    <property type="entry name" value="FATTY ACID C-METHYL TRANSFERASE"/>
    <property type="match status" value="1"/>
</dbReference>
<keyword evidence="1" id="KW-0808">Transferase</keyword>
<protein>
    <submittedName>
        <fullName evidence="1">Cyclopropane-fatty-acyl-phospholipid synthase</fullName>
        <ecNumber evidence="1">2.1.1.79</ecNumber>
    </submittedName>
</protein>
<dbReference type="SUPFAM" id="SSF50685">
    <property type="entry name" value="Barwin-like endoglucanases"/>
    <property type="match status" value="1"/>
</dbReference>
<proteinExistence type="predicted"/>